<dbReference type="InterPro" id="IPR035022">
    <property type="entry name" value="PI3kinase_P85_nSH2"/>
</dbReference>
<dbReference type="Pfam" id="PF00017">
    <property type="entry name" value="SH2"/>
    <property type="match status" value="2"/>
</dbReference>
<comment type="caution">
    <text evidence="5">The sequence shown here is derived from an EMBL/GenBank/DDBJ whole genome shotgun (WGS) entry which is preliminary data.</text>
</comment>
<proteinExistence type="predicted"/>
<dbReference type="Proteomes" id="UP001367676">
    <property type="component" value="Unassembled WGS sequence"/>
</dbReference>
<dbReference type="PRINTS" id="PR00678">
    <property type="entry name" value="PI3KINASEP85"/>
</dbReference>
<evidence type="ECO:0000313" key="5">
    <source>
        <dbReference type="EMBL" id="KAK7583851.1"/>
    </source>
</evidence>
<dbReference type="EMBL" id="JBBCAQ010000032">
    <property type="protein sequence ID" value="KAK7583851.1"/>
    <property type="molecule type" value="Genomic_DNA"/>
</dbReference>
<dbReference type="InterPro" id="IPR000980">
    <property type="entry name" value="SH2"/>
</dbReference>
<dbReference type="GO" id="GO:0046854">
    <property type="term" value="P:phosphatidylinositol phosphate biosynthetic process"/>
    <property type="evidence" value="ECO:0007669"/>
    <property type="project" value="TreeGrafter"/>
</dbReference>
<dbReference type="GO" id="GO:0005942">
    <property type="term" value="C:phosphatidylinositol 3-kinase complex"/>
    <property type="evidence" value="ECO:0007669"/>
    <property type="project" value="TreeGrafter"/>
</dbReference>
<gene>
    <name evidence="5" type="ORF">V9T40_004814</name>
</gene>
<dbReference type="PRINTS" id="PR00401">
    <property type="entry name" value="SH2DOMAIN"/>
</dbReference>
<evidence type="ECO:0000256" key="3">
    <source>
        <dbReference type="SAM" id="Coils"/>
    </source>
</evidence>
<evidence type="ECO:0000256" key="1">
    <source>
        <dbReference type="ARBA" id="ARBA00022999"/>
    </source>
</evidence>
<keyword evidence="3" id="KW-0175">Coiled coil</keyword>
<protein>
    <recommendedName>
        <fullName evidence="4">SH2 domain-containing protein</fullName>
    </recommendedName>
</protein>
<name>A0AAN9TTU6_9HEMI</name>
<dbReference type="Gene3D" id="1.10.287.1490">
    <property type="match status" value="1"/>
</dbReference>
<dbReference type="AlphaFoldDB" id="A0AAN9TTU6"/>
<dbReference type="InterPro" id="IPR036860">
    <property type="entry name" value="SH2_dom_sf"/>
</dbReference>
<feature type="coiled-coil region" evidence="3">
    <location>
        <begin position="234"/>
        <end position="268"/>
    </location>
</feature>
<sequence length="453" mass="52472">MLLQYGHYKDNIPSFTIETQRLPHLNNMMPSAQLLAELEDKSSLDPLSLQDADWYWGNITREEVNEKLMDTPDGTFLVRNASNKSGEYTLTLRKGGANKLIKIFCRNGKYGFSEPFNFNSVVELINFYRNVSLAQYNSTLDIKLMYPVSRYQQDEDIPGNANIDEVWERFVDLYKQLMLKTKTYDDLSASYLASGSDIQMKRCALDAFNETINMFRDQILLQEKMQNEIQPHEIKSMLNNVQMLKHRLKNMEDNREQLEDTLREQVAFTRTLERELITLKPEVISLFKQKERAASWLLAHGVKLQRIHQMLANNTLNLHNLNIDADKPHSNELTWFLSQCTRADAERLLAGTQDGTFLIRPSRTGQYALSISCNDTVNHCIIYETPRGYGFAEPYNIYDSLKSLVLHYSQNSLEEHNDVLTTTLAHPILEQRNKFKANSIFEEGNYVKINNAQ</sequence>
<dbReference type="InterPro" id="IPR032498">
    <property type="entry name" value="PI3K_P85_iSH2"/>
</dbReference>
<evidence type="ECO:0000256" key="2">
    <source>
        <dbReference type="PROSITE-ProRule" id="PRU00191"/>
    </source>
</evidence>
<organism evidence="5 6">
    <name type="scientific">Parthenolecanium corni</name>
    <dbReference type="NCBI Taxonomy" id="536013"/>
    <lineage>
        <taxon>Eukaryota</taxon>
        <taxon>Metazoa</taxon>
        <taxon>Ecdysozoa</taxon>
        <taxon>Arthropoda</taxon>
        <taxon>Hexapoda</taxon>
        <taxon>Insecta</taxon>
        <taxon>Pterygota</taxon>
        <taxon>Neoptera</taxon>
        <taxon>Paraneoptera</taxon>
        <taxon>Hemiptera</taxon>
        <taxon>Sternorrhyncha</taxon>
        <taxon>Coccoidea</taxon>
        <taxon>Coccidae</taxon>
        <taxon>Parthenolecanium</taxon>
    </lineage>
</organism>
<dbReference type="CDD" id="cd12923">
    <property type="entry name" value="iSH2_PI3K_IA_R"/>
    <property type="match status" value="1"/>
</dbReference>
<dbReference type="FunFam" id="3.30.505.10:FF:000017">
    <property type="entry name" value="Phosphatidylinositol 3-kinase regulatory subunit gamma b"/>
    <property type="match status" value="1"/>
</dbReference>
<dbReference type="CDD" id="cd09942">
    <property type="entry name" value="SH2_nSH2_p85_like"/>
    <property type="match status" value="1"/>
</dbReference>
<reference evidence="5 6" key="1">
    <citation type="submission" date="2024-03" db="EMBL/GenBank/DDBJ databases">
        <title>Adaptation during the transition from Ophiocordyceps entomopathogen to insect associate is accompanied by gene loss and intensified selection.</title>
        <authorList>
            <person name="Ward C.M."/>
            <person name="Onetto C.A."/>
            <person name="Borneman A.R."/>
        </authorList>
    </citation>
    <scope>NUCLEOTIDE SEQUENCE [LARGE SCALE GENOMIC DNA]</scope>
    <source>
        <strain evidence="5">AWRI1</strain>
        <tissue evidence="5">Single Adult Female</tissue>
    </source>
</reference>
<dbReference type="Pfam" id="PF16454">
    <property type="entry name" value="PI3K_P85_iSH2"/>
    <property type="match status" value="1"/>
</dbReference>
<accession>A0AAN9TTU6</accession>
<keyword evidence="1 2" id="KW-0727">SH2 domain</keyword>
<feature type="domain" description="SH2" evidence="4">
    <location>
        <begin position="335"/>
        <end position="428"/>
    </location>
</feature>
<evidence type="ECO:0000313" key="6">
    <source>
        <dbReference type="Proteomes" id="UP001367676"/>
    </source>
</evidence>
<dbReference type="PROSITE" id="PS50001">
    <property type="entry name" value="SH2"/>
    <property type="match status" value="2"/>
</dbReference>
<dbReference type="Gene3D" id="3.30.505.10">
    <property type="entry name" value="SH2 domain"/>
    <property type="match status" value="2"/>
</dbReference>
<feature type="domain" description="SH2" evidence="4">
    <location>
        <begin position="54"/>
        <end position="148"/>
    </location>
</feature>
<keyword evidence="6" id="KW-1185">Reference proteome</keyword>
<evidence type="ECO:0000259" key="4">
    <source>
        <dbReference type="PROSITE" id="PS50001"/>
    </source>
</evidence>
<dbReference type="PANTHER" id="PTHR10155:SF10">
    <property type="entry name" value="PI3K21B, ISOFORM B"/>
    <property type="match status" value="1"/>
</dbReference>
<dbReference type="GO" id="GO:0046935">
    <property type="term" value="F:1-phosphatidylinositol-3-kinase regulator activity"/>
    <property type="evidence" value="ECO:0007669"/>
    <property type="project" value="TreeGrafter"/>
</dbReference>
<dbReference type="FunFam" id="3.30.505.10:FF:000100">
    <property type="entry name" value="phosphatidylinositol 3-kinase regulatory subunit gamma"/>
    <property type="match status" value="1"/>
</dbReference>
<dbReference type="PANTHER" id="PTHR10155">
    <property type="entry name" value="PHOSPHATIDYLINOSITOL 3-KINASE REGULATORY SUBUNIT"/>
    <property type="match status" value="1"/>
</dbReference>
<dbReference type="SUPFAM" id="SSF55550">
    <property type="entry name" value="SH2 domain"/>
    <property type="match status" value="2"/>
</dbReference>
<dbReference type="GO" id="GO:0008286">
    <property type="term" value="P:insulin receptor signaling pathway"/>
    <property type="evidence" value="ECO:0007669"/>
    <property type="project" value="TreeGrafter"/>
</dbReference>
<dbReference type="SMART" id="SM00252">
    <property type="entry name" value="SH2"/>
    <property type="match status" value="2"/>
</dbReference>